<evidence type="ECO:0000256" key="1">
    <source>
        <dbReference type="SAM" id="MobiDB-lite"/>
    </source>
</evidence>
<dbReference type="AlphaFoldDB" id="A0A7S0RBU6"/>
<name>A0A7S0RBU6_9CHLO</name>
<proteinExistence type="predicted"/>
<evidence type="ECO:0000313" key="2">
    <source>
        <dbReference type="EMBL" id="CAD8672656.1"/>
    </source>
</evidence>
<feature type="region of interest" description="Disordered" evidence="1">
    <location>
        <begin position="160"/>
        <end position="180"/>
    </location>
</feature>
<protein>
    <submittedName>
        <fullName evidence="2">Uncharacterized protein</fullName>
    </submittedName>
</protein>
<accession>A0A7S0RBU6</accession>
<sequence>MVVASAEDQRSLSLINSRAFAAVAARAASISVRLQPVLLCVPGTAPDQVLSAADRLAKACNVPVDAVRLVVVPSENLQQAGHVAAAGSTWLPRLPLHLLPAWAKPLRGAAAEQEIEGSAASAPVLAQAQSGMAEVQGVRELVDSLTALLDDKARAELGPTAPAAATVPGAQAQGAVRSRL</sequence>
<gene>
    <name evidence="2" type="ORF">CLEI1391_LOCUS5385</name>
</gene>
<dbReference type="EMBL" id="HBFB01009483">
    <property type="protein sequence ID" value="CAD8672656.1"/>
    <property type="molecule type" value="Transcribed_RNA"/>
</dbReference>
<organism evidence="2">
    <name type="scientific">Chlamydomonas leiostraca</name>
    <dbReference type="NCBI Taxonomy" id="1034604"/>
    <lineage>
        <taxon>Eukaryota</taxon>
        <taxon>Viridiplantae</taxon>
        <taxon>Chlorophyta</taxon>
        <taxon>core chlorophytes</taxon>
        <taxon>Chlorophyceae</taxon>
        <taxon>CS clade</taxon>
        <taxon>Chlamydomonadales</taxon>
        <taxon>Chlamydomonadaceae</taxon>
        <taxon>Chlamydomonas</taxon>
    </lineage>
</organism>
<reference evidence="2" key="1">
    <citation type="submission" date="2021-01" db="EMBL/GenBank/DDBJ databases">
        <authorList>
            <person name="Corre E."/>
            <person name="Pelletier E."/>
            <person name="Niang G."/>
            <person name="Scheremetjew M."/>
            <person name="Finn R."/>
            <person name="Kale V."/>
            <person name="Holt S."/>
            <person name="Cochrane G."/>
            <person name="Meng A."/>
            <person name="Brown T."/>
            <person name="Cohen L."/>
        </authorList>
    </citation>
    <scope>NUCLEOTIDE SEQUENCE</scope>
    <source>
        <strain evidence="2">SAG 11-49</strain>
    </source>
</reference>